<name>A0A0A9CK58_ARUDO</name>
<dbReference type="AlphaFoldDB" id="A0A0A9CK58"/>
<protein>
    <submittedName>
        <fullName evidence="1">Ring finger protein, putative</fullName>
    </submittedName>
</protein>
<proteinExistence type="predicted"/>
<reference evidence="1" key="1">
    <citation type="submission" date="2014-09" db="EMBL/GenBank/DDBJ databases">
        <authorList>
            <person name="Magalhaes I.L.F."/>
            <person name="Oliveira U."/>
            <person name="Santos F.R."/>
            <person name="Vidigal T.H.D.A."/>
            <person name="Brescovit A.D."/>
            <person name="Santos A.J."/>
        </authorList>
    </citation>
    <scope>NUCLEOTIDE SEQUENCE</scope>
    <source>
        <tissue evidence="1">Shoot tissue taken approximately 20 cm above the soil surface</tissue>
    </source>
</reference>
<dbReference type="EMBL" id="GBRH01221251">
    <property type="protein sequence ID" value="JAD76644.1"/>
    <property type="molecule type" value="Transcribed_RNA"/>
</dbReference>
<evidence type="ECO:0000313" key="1">
    <source>
        <dbReference type="EMBL" id="JAD76644.1"/>
    </source>
</evidence>
<sequence>MQNSAQNARWPYLRQKDAIRCIVETVGSTSAINVIVQLLDMNISGVHVCFFLRRKLIDGNCK</sequence>
<organism evidence="1">
    <name type="scientific">Arundo donax</name>
    <name type="common">Giant reed</name>
    <name type="synonym">Donax arundinaceus</name>
    <dbReference type="NCBI Taxonomy" id="35708"/>
    <lineage>
        <taxon>Eukaryota</taxon>
        <taxon>Viridiplantae</taxon>
        <taxon>Streptophyta</taxon>
        <taxon>Embryophyta</taxon>
        <taxon>Tracheophyta</taxon>
        <taxon>Spermatophyta</taxon>
        <taxon>Magnoliopsida</taxon>
        <taxon>Liliopsida</taxon>
        <taxon>Poales</taxon>
        <taxon>Poaceae</taxon>
        <taxon>PACMAD clade</taxon>
        <taxon>Arundinoideae</taxon>
        <taxon>Arundineae</taxon>
        <taxon>Arundo</taxon>
    </lineage>
</organism>
<reference evidence="1" key="2">
    <citation type="journal article" date="2015" name="Data Brief">
        <title>Shoot transcriptome of the giant reed, Arundo donax.</title>
        <authorList>
            <person name="Barrero R.A."/>
            <person name="Guerrero F.D."/>
            <person name="Moolhuijzen P."/>
            <person name="Goolsby J.A."/>
            <person name="Tidwell J."/>
            <person name="Bellgard S.E."/>
            <person name="Bellgard M.I."/>
        </authorList>
    </citation>
    <scope>NUCLEOTIDE SEQUENCE</scope>
    <source>
        <tissue evidence="1">Shoot tissue taken approximately 20 cm above the soil surface</tissue>
    </source>
</reference>
<accession>A0A0A9CK58</accession>